<organism evidence="1 2">
    <name type="scientific">Peronospora belbahrii</name>
    <dbReference type="NCBI Taxonomy" id="622444"/>
    <lineage>
        <taxon>Eukaryota</taxon>
        <taxon>Sar</taxon>
        <taxon>Stramenopiles</taxon>
        <taxon>Oomycota</taxon>
        <taxon>Peronosporomycetes</taxon>
        <taxon>Peronosporales</taxon>
        <taxon>Peronosporaceae</taxon>
        <taxon>Peronospora</taxon>
    </lineage>
</organism>
<dbReference type="EMBL" id="CAKLCB010000101">
    <property type="protein sequence ID" value="CAH0515114.1"/>
    <property type="molecule type" value="Genomic_DNA"/>
</dbReference>
<evidence type="ECO:0000313" key="2">
    <source>
        <dbReference type="Proteomes" id="UP001158986"/>
    </source>
</evidence>
<dbReference type="Proteomes" id="UP001158986">
    <property type="component" value="Unassembled WGS sequence"/>
</dbReference>
<accession>A0ABN8CR79</accession>
<evidence type="ECO:0000313" key="1">
    <source>
        <dbReference type="EMBL" id="CAH0515114.1"/>
    </source>
</evidence>
<keyword evidence="2" id="KW-1185">Reference proteome</keyword>
<comment type="caution">
    <text evidence="1">The sequence shown here is derived from an EMBL/GenBank/DDBJ whole genome shotgun (WGS) entry which is preliminary data.</text>
</comment>
<protein>
    <submittedName>
        <fullName evidence="1">Uncharacterized protein</fullName>
    </submittedName>
</protein>
<gene>
    <name evidence="1" type="ORF">PBS001_LOCUS1835</name>
</gene>
<reference evidence="1 2" key="1">
    <citation type="submission" date="2021-11" db="EMBL/GenBank/DDBJ databases">
        <authorList>
            <person name="Islam A."/>
            <person name="Islam S."/>
            <person name="Flora M.S."/>
            <person name="Rahman M."/>
            <person name="Ziaur R.M."/>
            <person name="Epstein J.H."/>
            <person name="Hassan M."/>
            <person name="Klassen M."/>
            <person name="Woodard K."/>
            <person name="Webb A."/>
            <person name="Webby R.J."/>
            <person name="El Zowalaty M.E."/>
        </authorList>
    </citation>
    <scope>NUCLEOTIDE SEQUENCE [LARGE SCALE GENOMIC DNA]</scope>
    <source>
        <strain evidence="1">Pbs1</strain>
    </source>
</reference>
<sequence length="108" mass="11899">MQSSSALQPFIADSTERLATIHLPSATDSNPSCHLDRISNGRQTQWTLGGGDAVEDVFRKGTWQEEPNCSANLSGLRPARDVVLDYVANYIPTEKSTTPESWFMATVR</sequence>
<name>A0ABN8CR79_9STRA</name>
<proteinExistence type="predicted"/>